<name>A0A0A9F9Y3_ARUDO</name>
<dbReference type="AlphaFoldDB" id="A0A0A9F9Y3"/>
<proteinExistence type="predicted"/>
<reference evidence="1" key="2">
    <citation type="journal article" date="2015" name="Data Brief">
        <title>Shoot transcriptome of the giant reed, Arundo donax.</title>
        <authorList>
            <person name="Barrero R.A."/>
            <person name="Guerrero F.D."/>
            <person name="Moolhuijzen P."/>
            <person name="Goolsby J.A."/>
            <person name="Tidwell J."/>
            <person name="Bellgard S.E."/>
            <person name="Bellgard M.I."/>
        </authorList>
    </citation>
    <scope>NUCLEOTIDE SEQUENCE</scope>
    <source>
        <tissue evidence="1">Shoot tissue taken approximately 20 cm above the soil surface</tissue>
    </source>
</reference>
<dbReference type="EMBL" id="GBRH01188031">
    <property type="protein sequence ID" value="JAE09865.1"/>
    <property type="molecule type" value="Transcribed_RNA"/>
</dbReference>
<accession>A0A0A9F9Y3</accession>
<reference evidence="1" key="1">
    <citation type="submission" date="2014-09" db="EMBL/GenBank/DDBJ databases">
        <authorList>
            <person name="Magalhaes I.L.F."/>
            <person name="Oliveira U."/>
            <person name="Santos F.R."/>
            <person name="Vidigal T.H.D.A."/>
            <person name="Brescovit A.D."/>
            <person name="Santos A.J."/>
        </authorList>
    </citation>
    <scope>NUCLEOTIDE SEQUENCE</scope>
    <source>
        <tissue evidence="1">Shoot tissue taken approximately 20 cm above the soil surface</tissue>
    </source>
</reference>
<protein>
    <submittedName>
        <fullName evidence="1">Uncharacterized protein</fullName>
    </submittedName>
</protein>
<evidence type="ECO:0000313" key="1">
    <source>
        <dbReference type="EMBL" id="JAE09865.1"/>
    </source>
</evidence>
<sequence length="77" mass="8688">MNWTAGAGSEVVEAGDRRRRRCQACRSWRSAGCMDTREEVDDNGRALATDATLELRAVTLIRRLRTHDGPDHQLLHV</sequence>
<organism evidence="1">
    <name type="scientific">Arundo donax</name>
    <name type="common">Giant reed</name>
    <name type="synonym">Donax arundinaceus</name>
    <dbReference type="NCBI Taxonomy" id="35708"/>
    <lineage>
        <taxon>Eukaryota</taxon>
        <taxon>Viridiplantae</taxon>
        <taxon>Streptophyta</taxon>
        <taxon>Embryophyta</taxon>
        <taxon>Tracheophyta</taxon>
        <taxon>Spermatophyta</taxon>
        <taxon>Magnoliopsida</taxon>
        <taxon>Liliopsida</taxon>
        <taxon>Poales</taxon>
        <taxon>Poaceae</taxon>
        <taxon>PACMAD clade</taxon>
        <taxon>Arundinoideae</taxon>
        <taxon>Arundineae</taxon>
        <taxon>Arundo</taxon>
    </lineage>
</organism>